<evidence type="ECO:0000313" key="5">
    <source>
        <dbReference type="EMBL" id="ATP56138.1"/>
    </source>
</evidence>
<accession>A0A2D1U3H4</accession>
<dbReference type="EMBL" id="CP024091">
    <property type="protein sequence ID" value="ATP56138.1"/>
    <property type="molecule type" value="Genomic_DNA"/>
</dbReference>
<dbReference type="Pfam" id="PF00160">
    <property type="entry name" value="Pro_isomerase"/>
    <property type="match status" value="1"/>
</dbReference>
<sequence length="223" mass="25165">MRTPVLTLLLLIFALITNAQSTYVRLITNKGNITLLLYDKTPKHRDMFLQAIKKGLYNKAQFNRVIKSFVSQGGELDETILEREKLHPELPIQRLAAEITPILFHKKGALGAGRNDNPEKSSYFSQIYLVVGKPQTDEQLDALEKKKDIKFSPSQRTTYKTLGGTPHLDNDYTIFGEIIEGMDVADAINNVTTNRNDLPLVPVTFKAVVLSKKEVQKLNKARL</sequence>
<name>A0A2D1U3H4_9SPHI</name>
<protein>
    <recommendedName>
        <fullName evidence="1">peptidylprolyl isomerase</fullName>
        <ecNumber evidence="1">5.2.1.8</ecNumber>
    </recommendedName>
</protein>
<dbReference type="EC" id="5.2.1.8" evidence="1"/>
<gene>
    <name evidence="5" type="ORF">CPT03_06500</name>
</gene>
<dbReference type="SUPFAM" id="SSF50891">
    <property type="entry name" value="Cyclophilin-like"/>
    <property type="match status" value="1"/>
</dbReference>
<keyword evidence="6" id="KW-1185">Reference proteome</keyword>
<dbReference type="GO" id="GO:0003755">
    <property type="term" value="F:peptidyl-prolyl cis-trans isomerase activity"/>
    <property type="evidence" value="ECO:0007669"/>
    <property type="project" value="UniProtKB-KW"/>
</dbReference>
<organism evidence="5 6">
    <name type="scientific">Pedobacter ginsengisoli</name>
    <dbReference type="NCBI Taxonomy" id="363852"/>
    <lineage>
        <taxon>Bacteria</taxon>
        <taxon>Pseudomonadati</taxon>
        <taxon>Bacteroidota</taxon>
        <taxon>Sphingobacteriia</taxon>
        <taxon>Sphingobacteriales</taxon>
        <taxon>Sphingobacteriaceae</taxon>
        <taxon>Pedobacter</taxon>
    </lineage>
</organism>
<keyword evidence="3 5" id="KW-0413">Isomerase</keyword>
<proteinExistence type="predicted"/>
<dbReference type="Gene3D" id="2.40.100.10">
    <property type="entry name" value="Cyclophilin-like"/>
    <property type="match status" value="1"/>
</dbReference>
<dbReference type="PANTHER" id="PTHR45625">
    <property type="entry name" value="PEPTIDYL-PROLYL CIS-TRANS ISOMERASE-RELATED"/>
    <property type="match status" value="1"/>
</dbReference>
<dbReference type="OrthoDB" id="9807797at2"/>
<dbReference type="InterPro" id="IPR002130">
    <property type="entry name" value="Cyclophilin-type_PPIase_dom"/>
</dbReference>
<evidence type="ECO:0000256" key="2">
    <source>
        <dbReference type="ARBA" id="ARBA00023110"/>
    </source>
</evidence>
<dbReference type="InterPro" id="IPR044666">
    <property type="entry name" value="Cyclophilin_A-like"/>
</dbReference>
<dbReference type="PANTHER" id="PTHR45625:SF4">
    <property type="entry name" value="PEPTIDYLPROLYL ISOMERASE DOMAIN AND WD REPEAT-CONTAINING PROTEIN 1"/>
    <property type="match status" value="1"/>
</dbReference>
<evidence type="ECO:0000256" key="1">
    <source>
        <dbReference type="ARBA" id="ARBA00013194"/>
    </source>
</evidence>
<evidence type="ECO:0000313" key="6">
    <source>
        <dbReference type="Proteomes" id="UP000223749"/>
    </source>
</evidence>
<feature type="domain" description="PPIase cyclophilin-type" evidence="4">
    <location>
        <begin position="31"/>
        <end position="210"/>
    </location>
</feature>
<dbReference type="AlphaFoldDB" id="A0A2D1U3H4"/>
<evidence type="ECO:0000259" key="4">
    <source>
        <dbReference type="PROSITE" id="PS50072"/>
    </source>
</evidence>
<dbReference type="PROSITE" id="PS50072">
    <property type="entry name" value="CSA_PPIASE_2"/>
    <property type="match status" value="1"/>
</dbReference>
<reference evidence="5 6" key="1">
    <citation type="submission" date="2017-10" db="EMBL/GenBank/DDBJ databases">
        <title>Whole genome of Pedobacter ginsengisoli T01R-27 isolated from tomato rhizosphere.</title>
        <authorList>
            <person name="Weon H.-Y."/>
            <person name="Lee S.A."/>
            <person name="Sang M.K."/>
            <person name="Song J."/>
        </authorList>
    </citation>
    <scope>NUCLEOTIDE SEQUENCE [LARGE SCALE GENOMIC DNA]</scope>
    <source>
        <strain evidence="5 6">T01R-27</strain>
    </source>
</reference>
<evidence type="ECO:0000256" key="3">
    <source>
        <dbReference type="ARBA" id="ARBA00023235"/>
    </source>
</evidence>
<dbReference type="RefSeq" id="WP_099438080.1">
    <property type="nucleotide sequence ID" value="NZ_CP024091.1"/>
</dbReference>
<dbReference type="KEGG" id="pgs:CPT03_06500"/>
<dbReference type="InterPro" id="IPR029000">
    <property type="entry name" value="Cyclophilin-like_dom_sf"/>
</dbReference>
<keyword evidence="2" id="KW-0697">Rotamase</keyword>
<dbReference type="Proteomes" id="UP000223749">
    <property type="component" value="Chromosome"/>
</dbReference>